<dbReference type="NCBIfam" id="TIGR01901">
    <property type="entry name" value="adhes_NPXG"/>
    <property type="match status" value="1"/>
</dbReference>
<dbReference type="InterPro" id="IPR012334">
    <property type="entry name" value="Pectin_lyas_fold"/>
</dbReference>
<name>A0A367Q632_9NOSO</name>
<organism evidence="2 3">
    <name type="scientific">Nostoc minutum NIES-26</name>
    <dbReference type="NCBI Taxonomy" id="1844469"/>
    <lineage>
        <taxon>Bacteria</taxon>
        <taxon>Bacillati</taxon>
        <taxon>Cyanobacteriota</taxon>
        <taxon>Cyanophyceae</taxon>
        <taxon>Nostocales</taxon>
        <taxon>Nostocaceae</taxon>
        <taxon>Nostoc</taxon>
    </lineage>
</organism>
<dbReference type="Pfam" id="PF05860">
    <property type="entry name" value="TPS"/>
    <property type="match status" value="1"/>
</dbReference>
<proteinExistence type="predicted"/>
<dbReference type="InterPro" id="IPR008638">
    <property type="entry name" value="FhaB/CdiA-like_TPS"/>
</dbReference>
<evidence type="ECO:0000259" key="1">
    <source>
        <dbReference type="SMART" id="SM00912"/>
    </source>
</evidence>
<dbReference type="InterPro" id="IPR011050">
    <property type="entry name" value="Pectin_lyase_fold/virulence"/>
</dbReference>
<feature type="domain" description="Filamentous haemagglutinin FhaB/tRNA nuclease CdiA-like TPS" evidence="1">
    <location>
        <begin position="59"/>
        <end position="172"/>
    </location>
</feature>
<dbReference type="Proteomes" id="UP000252107">
    <property type="component" value="Unassembled WGS sequence"/>
</dbReference>
<dbReference type="SMART" id="SM00912">
    <property type="entry name" value="Haemagg_act"/>
    <property type="match status" value="1"/>
</dbReference>
<reference evidence="2" key="1">
    <citation type="submission" date="2016-04" db="EMBL/GenBank/DDBJ databases">
        <authorList>
            <person name="Tabuchi Yagui T.R."/>
        </authorList>
    </citation>
    <scope>NUCLEOTIDE SEQUENCE [LARGE SCALE GENOMIC DNA]</scope>
    <source>
        <strain evidence="2">NIES-26</strain>
    </source>
</reference>
<dbReference type="SUPFAM" id="SSF51126">
    <property type="entry name" value="Pectin lyase-like"/>
    <property type="match status" value="8"/>
</dbReference>
<comment type="caution">
    <text evidence="2">The sequence shown here is derived from an EMBL/GenBank/DDBJ whole genome shotgun (WGS) entry which is preliminary data.</text>
</comment>
<dbReference type="Gene3D" id="2.160.20.10">
    <property type="entry name" value="Single-stranded right-handed beta-helix, Pectin lyase-like"/>
    <property type="match status" value="6"/>
</dbReference>
<dbReference type="EMBL" id="LXQD01000339">
    <property type="protein sequence ID" value="RCJ19618.1"/>
    <property type="molecule type" value="Genomic_DNA"/>
</dbReference>
<keyword evidence="3" id="KW-1185">Reference proteome</keyword>
<evidence type="ECO:0000313" key="3">
    <source>
        <dbReference type="Proteomes" id="UP000252107"/>
    </source>
</evidence>
<sequence>MLVVRKTTANREGKMSRTTRYRRHWDWKLGIAIWLAMNGAIAFGADCALAQITGDNTLGAESSIVTPDVDIKGVPSDLIDGGATRGANLFHSFREFNVDEGRGAYFTNPTGVENIIGRVTGGSRSDILGKLGVLGNANLFLINPHGIVFGPNASLDVGGSFVATTANALQFQNQGIFSASNPNAPPLLTIKPSAFLFNQIATQPINSIENRGFLSVPDGQSLLLVGGKVSPTLTATGAILNEGSLFAPSGRVQLGGLNAAGTVGLNVEGNSLSLSFPDGVTLADVALTDPAFVDVSGDGGSIAINARNLDIFGGLLLAGIDSGRGSVNTQAGDITLNATGAITVASSENFDSEIFNAVDEQAVGKGGNINIKAGSLSFDDTRMTTFTNGLGNAGSISIQVGDSVAIANSFFTTNVSEDAIGEGGDINIKAGSLSLDNTTLGTLTSGRGNAGSMSVQVDDAISLTNSSFATSVLAQAVGNGGNIEIKARSLSLIDKASIDTSSIGRGNGGNVSIQTAYSVAFGDSSVNSLILGDFPPAVEGAVRKGGDINIQTGSLFLDNEAQLDASTYGRGNGGKVSVQARDSVFLANSSIDSIVAEEAVGNGGDINIQATSLFLTDNASLSTGVFGRGNAGSISVQTNDSVFLFNSSISSDLLPEAVGNGGNIGIKANSLSLYDSELSSRTGGQGDAGNVFIQASDSISLVNSDIDSESNGEIFDPNIGELAGKAGDINILTGSLSLSDESGLSSITYGKGDAGNVFISASGSVSFASGSNILSAAISLKFLGIGESEAEGKGGSINIIADSLALDDTLFATTTSGKGDAGDIFLQINNFSTLANNSQITTSVAPGSIGNGGDINIQTRSLRLRDGSQIRANVENSRNNLPAGRGQGGTIQINASELVDIFGVSSNGYSSGLSTATEGIGKAGSLTITTPILLMSDGAQVSTGTLGPGEGGSLNVNASESVLMYGISPDDNFTTGLSTRTTGTGKAGSLTINTPMLLLADGAQIDASTVGTGEGGSLNINASQWVQIFGTSVNGKSGSGLFTRTEGAGTAGSLTITTPELSVYDGAQIDAGTSSSGQGGNLNINASESVLVFGESVNRTTVSTLTTQAEKTATGKAGSLTINTPNLFVFDGGQIDASTEGAGEGGSLNINASESVRVFGTSFNERSPSGLFTQTEGTGKAGTLTINTPELVVSNGGLISAGTRSLGEGGNLNINASKSVLAAGESVNGRAVSALSTQASQTATGKAGTLTINTPELLVLDGGQVDASTFGAGEGGSLNINASQSVQVNGISGDGQSASVLTTRTQGTGKAGTLTINTPELFVLDGGQVDASTFGSGEGGSLDINASKTVQVINTSAGGQSISVLSAQTQGTGKAGDMSINTQQLLILNGAEATVSSLATGVAGNLDIAANSVELNNGRITGQTFSGNGGNLTLNIADFLVMRQGSEISTTAGTAQQGGDGGNIQINTPNGFIVAVPSEDSDISANAFTGRGGRVDITAKGIFGIQPRSDLTSLSDITASSEFGINGFVEINTPDVDPNQGLVNLPDITVDTEIVQGCTAGGTVAKSEFNIIGRGGLPPNPGEALNTDAVQVDLVTLNPEVAQHSTAAVSPSTISSTPNSIVEAQGWVIDANGNVTLTANAPHTVSCRK</sequence>
<protein>
    <recommendedName>
        <fullName evidence="1">Filamentous haemagglutinin FhaB/tRNA nuclease CdiA-like TPS domain-containing protein</fullName>
    </recommendedName>
</protein>
<evidence type="ECO:0000313" key="2">
    <source>
        <dbReference type="EMBL" id="RCJ19618.1"/>
    </source>
</evidence>
<accession>A0A367Q632</accession>
<gene>
    <name evidence="2" type="ORF">A6770_05610</name>
</gene>